<protein>
    <submittedName>
        <fullName evidence="1">Uncharacterized protein</fullName>
    </submittedName>
</protein>
<dbReference type="EMBL" id="LAZR01025591">
    <property type="protein sequence ID" value="KKL71447.1"/>
    <property type="molecule type" value="Genomic_DNA"/>
</dbReference>
<dbReference type="AlphaFoldDB" id="A0A0F9H8F1"/>
<reference evidence="1" key="1">
    <citation type="journal article" date="2015" name="Nature">
        <title>Complex archaea that bridge the gap between prokaryotes and eukaryotes.</title>
        <authorList>
            <person name="Spang A."/>
            <person name="Saw J.H."/>
            <person name="Jorgensen S.L."/>
            <person name="Zaremba-Niedzwiedzka K."/>
            <person name="Martijn J."/>
            <person name="Lind A.E."/>
            <person name="van Eijk R."/>
            <person name="Schleper C."/>
            <person name="Guy L."/>
            <person name="Ettema T.J."/>
        </authorList>
    </citation>
    <scope>NUCLEOTIDE SEQUENCE</scope>
</reference>
<name>A0A0F9H8F1_9ZZZZ</name>
<evidence type="ECO:0000313" key="1">
    <source>
        <dbReference type="EMBL" id="KKL71447.1"/>
    </source>
</evidence>
<comment type="caution">
    <text evidence="1">The sequence shown here is derived from an EMBL/GenBank/DDBJ whole genome shotgun (WGS) entry which is preliminary data.</text>
</comment>
<accession>A0A0F9H8F1</accession>
<sequence length="72" mass="8600">MEFLTVKGVVLREHFERQITVENMRVAEAEGKIREICDKKEKRWTAFDYQRIRCGIIKALLERGRWPISDCC</sequence>
<organism evidence="1">
    <name type="scientific">marine sediment metagenome</name>
    <dbReference type="NCBI Taxonomy" id="412755"/>
    <lineage>
        <taxon>unclassified sequences</taxon>
        <taxon>metagenomes</taxon>
        <taxon>ecological metagenomes</taxon>
    </lineage>
</organism>
<gene>
    <name evidence="1" type="ORF">LCGC14_2094820</name>
</gene>
<proteinExistence type="predicted"/>